<keyword evidence="3" id="KW-1185">Reference proteome</keyword>
<dbReference type="PANTHER" id="PTHR37804">
    <property type="entry name" value="CDAA REGULATORY PROTEIN CDAR"/>
    <property type="match status" value="1"/>
</dbReference>
<feature type="transmembrane region" description="Helical" evidence="1">
    <location>
        <begin position="12"/>
        <end position="31"/>
    </location>
</feature>
<dbReference type="RefSeq" id="WP_045168914.1">
    <property type="nucleotide sequence ID" value="NZ_CP113865.1"/>
</dbReference>
<keyword evidence="1" id="KW-0472">Membrane</keyword>
<dbReference type="InterPro" id="IPR053154">
    <property type="entry name" value="c-di-AMP_regulator"/>
</dbReference>
<dbReference type="PANTHER" id="PTHR37804:SF1">
    <property type="entry name" value="CDAA REGULATORY PROTEIN CDAR"/>
    <property type="match status" value="1"/>
</dbReference>
<reference evidence="2" key="1">
    <citation type="submission" date="2022-12" db="EMBL/GenBank/DDBJ databases">
        <authorList>
            <person name="Bing R.G."/>
            <person name="Willard D.J."/>
            <person name="Manesh M.J.H."/>
            <person name="Laemthong T."/>
            <person name="Crosby J.R."/>
            <person name="Kelly R.M."/>
        </authorList>
    </citation>
    <scope>NUCLEOTIDE SEQUENCE</scope>
    <source>
        <strain evidence="2">DSM 8990</strain>
    </source>
</reference>
<proteinExistence type="predicted"/>
<evidence type="ECO:0000313" key="2">
    <source>
        <dbReference type="EMBL" id="WAM33540.1"/>
    </source>
</evidence>
<organism evidence="2 3">
    <name type="scientific">Caldicellulosiruptor morganii</name>
    <dbReference type="NCBI Taxonomy" id="1387555"/>
    <lineage>
        <taxon>Bacteria</taxon>
        <taxon>Bacillati</taxon>
        <taxon>Bacillota</taxon>
        <taxon>Bacillota incertae sedis</taxon>
        <taxon>Caldicellulosiruptorales</taxon>
        <taxon>Caldicellulosiruptoraceae</taxon>
        <taxon>Caldicellulosiruptor</taxon>
    </lineage>
</organism>
<dbReference type="InterPro" id="IPR012505">
    <property type="entry name" value="YbbR"/>
</dbReference>
<dbReference type="Gene3D" id="2.170.120.30">
    <property type="match status" value="2"/>
</dbReference>
<accession>A0ABY7BP57</accession>
<dbReference type="Proteomes" id="UP001164909">
    <property type="component" value="Chromosome"/>
</dbReference>
<keyword evidence="1" id="KW-0812">Transmembrane</keyword>
<sequence length="408" mass="46015">MKKIELKKPKDDTFWLRVLSVFIAIILWFYVNSIINPIKKRELIVPIRYNISTLSKGLVMTQSDAKEVRIVVSGTQDELGKVDEKNIQAVVDFSDVRQTGEIKLPVNINNPYHRINIESVYPKNVVVNIDNLVTIQKDVTVEINGNPKKGYIINSYQEEPNVISIKGAESDIKEISKCVAQLNLSLNDRSFKASVPVKVLDMKGKDITSLFDLSQKSIDVYVDILKTKQVPLTVKFKGQLPPGKIISRIVLKPSTINVAGKEEDINSLNEIVVGTVDARMLENVSTFQFDFNLPKNIKALDNVKQVVITIYTDSIVQKSITIPVEVKDLESKYLASLSPDRVTLTIKYYQSNQSSIDFSRFRAYVDVSNLTQGDYSLPVMLEKPDNIENVEVSPSYIKVTITEKSQNQ</sequence>
<dbReference type="Gene3D" id="2.170.120.40">
    <property type="entry name" value="YbbR-like domain"/>
    <property type="match status" value="2"/>
</dbReference>
<name>A0ABY7BP57_9FIRM</name>
<dbReference type="Pfam" id="PF07949">
    <property type="entry name" value="YbbR"/>
    <property type="match status" value="4"/>
</dbReference>
<evidence type="ECO:0000256" key="1">
    <source>
        <dbReference type="SAM" id="Phobius"/>
    </source>
</evidence>
<evidence type="ECO:0000313" key="3">
    <source>
        <dbReference type="Proteomes" id="UP001164909"/>
    </source>
</evidence>
<protein>
    <submittedName>
        <fullName evidence="2">CdaR family protein</fullName>
    </submittedName>
</protein>
<dbReference type="EMBL" id="CP113865">
    <property type="protein sequence ID" value="WAM33540.1"/>
    <property type="molecule type" value="Genomic_DNA"/>
</dbReference>
<keyword evidence="1" id="KW-1133">Transmembrane helix</keyword>
<gene>
    <name evidence="2" type="ORF">OTK00_002049</name>
</gene>